<name>A0A3Q9HTQ3_9FIRM</name>
<gene>
    <name evidence="4" type="ORF">BBF96_12725</name>
</gene>
<keyword evidence="1" id="KW-0808">Transferase</keyword>
<dbReference type="NCBIfam" id="NF006421">
    <property type="entry name" value="PRK08673.1"/>
    <property type="match status" value="1"/>
</dbReference>
<dbReference type="NCBIfam" id="TIGR01361">
    <property type="entry name" value="DAHP_synth_Bsub"/>
    <property type="match status" value="1"/>
</dbReference>
<dbReference type="AlphaFoldDB" id="A0A3Q9HTQ3"/>
<dbReference type="InterPro" id="IPR041071">
    <property type="entry name" value="DAHP_snth_FXD"/>
</dbReference>
<proteinExistence type="predicted"/>
<dbReference type="NCBIfam" id="NF009239">
    <property type="entry name" value="PRK12595.1"/>
    <property type="match status" value="1"/>
</dbReference>
<feature type="domain" description="DAHP synthetase I/KDSA" evidence="2">
    <location>
        <begin position="86"/>
        <end position="331"/>
    </location>
</feature>
<dbReference type="Proteomes" id="UP000267250">
    <property type="component" value="Chromosome"/>
</dbReference>
<dbReference type="Gene3D" id="3.30.70.1140">
    <property type="entry name" value="Phospho-2-dehydro-3-deoxyheptonate aldolase, domain 1"/>
    <property type="match status" value="1"/>
</dbReference>
<dbReference type="EMBL" id="CP016379">
    <property type="protein sequence ID" value="AZR74184.1"/>
    <property type="molecule type" value="Genomic_DNA"/>
</dbReference>
<dbReference type="KEGG" id="aft:BBF96_12725"/>
<organism evidence="4 5">
    <name type="scientific">Anoxybacter fermentans</name>
    <dbReference type="NCBI Taxonomy" id="1323375"/>
    <lineage>
        <taxon>Bacteria</taxon>
        <taxon>Bacillati</taxon>
        <taxon>Bacillota</taxon>
        <taxon>Clostridia</taxon>
        <taxon>Halanaerobiales</taxon>
        <taxon>Anoxybacter</taxon>
    </lineage>
</organism>
<dbReference type="Pfam" id="PF18152">
    <property type="entry name" value="DAHP_snth_FXD"/>
    <property type="match status" value="1"/>
</dbReference>
<evidence type="ECO:0000259" key="3">
    <source>
        <dbReference type="Pfam" id="PF18152"/>
    </source>
</evidence>
<evidence type="ECO:0000313" key="5">
    <source>
        <dbReference type="Proteomes" id="UP000267250"/>
    </source>
</evidence>
<feature type="domain" description="DAHP synthase ferredoxin-like" evidence="3">
    <location>
        <begin position="1"/>
        <end position="68"/>
    </location>
</feature>
<dbReference type="InterPro" id="IPR052899">
    <property type="entry name" value="Class-I_DAHP_synthase"/>
</dbReference>
<accession>A0A3Q9HTQ3</accession>
<dbReference type="InterPro" id="IPR006218">
    <property type="entry name" value="DAHP1/KDSA"/>
</dbReference>
<evidence type="ECO:0000259" key="2">
    <source>
        <dbReference type="Pfam" id="PF00793"/>
    </source>
</evidence>
<dbReference type="PANTHER" id="PTHR43018:SF2">
    <property type="entry name" value="PHOSPHO-2-DEHYDRO-3-DEOXYHEPTONATE ALDOLASE"/>
    <property type="match status" value="1"/>
</dbReference>
<evidence type="ECO:0000313" key="4">
    <source>
        <dbReference type="EMBL" id="AZR74184.1"/>
    </source>
</evidence>
<dbReference type="RefSeq" id="WP_127017540.1">
    <property type="nucleotide sequence ID" value="NZ_CP016379.1"/>
</dbReference>
<reference evidence="4 5" key="1">
    <citation type="submission" date="2016-07" db="EMBL/GenBank/DDBJ databases">
        <title>Genome and transcriptome analysis of iron-reducing fermentative bacteria Anoxybacter fermentans.</title>
        <authorList>
            <person name="Zeng X."/>
            <person name="Shao Z."/>
        </authorList>
    </citation>
    <scope>NUCLEOTIDE SEQUENCE [LARGE SCALE GENOMIC DNA]</scope>
    <source>
        <strain evidence="4 5">DY22613</strain>
    </source>
</reference>
<dbReference type="InterPro" id="IPR013785">
    <property type="entry name" value="Aldolase_TIM"/>
</dbReference>
<keyword evidence="5" id="KW-1185">Reference proteome</keyword>
<dbReference type="PANTHER" id="PTHR43018">
    <property type="entry name" value="PHOSPHO-2-DEHYDRO-3-DEOXYHEPTONATE ALDOLASE"/>
    <property type="match status" value="1"/>
</dbReference>
<dbReference type="InterPro" id="IPR006268">
    <property type="entry name" value="DAHP_syn_2"/>
</dbReference>
<dbReference type="OrthoDB" id="9780456at2"/>
<sequence length="346" mass="38106">MIVVMKQNSSDIQVQKVVERLKQLNYGIHLSRGTHRTIIGAIGDQQQKETVMEAIEVMDGVEKVVPILNPYKLSSREFKPEKTIVKVGDIEIGGKEIIVMAGPCAVENEEQLMTTAWAVKKSGAKILRGGAFKPRTSPYSFQGLGEKGLKLLAKAREETGLKIVTELMDLTNLELVYEYADIIQIGARNMQNFPLLRAVGRLDKPVLLKRGMASTIKEWLMAAEYIMSEGNYQVILCERGIRTFEDATRNTLDISAIPLIQQLSHLPIIADPSHGTGKWNLVTPMAKAAVAAGADGLMIEVHPCPEKAVSDGPQSLTPENFHLLMQEVSKVAKAIDRDILDQGVLV</sequence>
<dbReference type="Gene3D" id="3.20.20.70">
    <property type="entry name" value="Aldolase class I"/>
    <property type="match status" value="1"/>
</dbReference>
<dbReference type="GO" id="GO:0016740">
    <property type="term" value="F:transferase activity"/>
    <property type="evidence" value="ECO:0007669"/>
    <property type="project" value="UniProtKB-KW"/>
</dbReference>
<dbReference type="Pfam" id="PF00793">
    <property type="entry name" value="DAHP_synth_1"/>
    <property type="match status" value="1"/>
</dbReference>
<evidence type="ECO:0000256" key="1">
    <source>
        <dbReference type="ARBA" id="ARBA00022679"/>
    </source>
</evidence>
<dbReference type="GO" id="GO:0009073">
    <property type="term" value="P:aromatic amino acid family biosynthetic process"/>
    <property type="evidence" value="ECO:0007669"/>
    <property type="project" value="InterPro"/>
</dbReference>
<protein>
    <submittedName>
        <fullName evidence="4">3-deoxy-7-phosphoheptulonate synthase</fullName>
    </submittedName>
</protein>
<dbReference type="SUPFAM" id="SSF51569">
    <property type="entry name" value="Aldolase"/>
    <property type="match status" value="1"/>
</dbReference>
<dbReference type="GO" id="GO:0016832">
    <property type="term" value="F:aldehyde-lyase activity"/>
    <property type="evidence" value="ECO:0007669"/>
    <property type="project" value="InterPro"/>
</dbReference>